<evidence type="ECO:0000313" key="2">
    <source>
        <dbReference type="EMBL" id="KRL52965.1"/>
    </source>
</evidence>
<keyword evidence="3" id="KW-1185">Reference proteome</keyword>
<evidence type="ECO:0000259" key="1">
    <source>
        <dbReference type="Pfam" id="PF00534"/>
    </source>
</evidence>
<dbReference type="PATRIC" id="fig|1114972.6.peg.1518"/>
<dbReference type="InterPro" id="IPR001296">
    <property type="entry name" value="Glyco_trans_1"/>
</dbReference>
<dbReference type="PANTHER" id="PTHR12526">
    <property type="entry name" value="GLYCOSYLTRANSFERASE"/>
    <property type="match status" value="1"/>
</dbReference>
<name>A0A0R1RFL0_9LACO</name>
<proteinExistence type="predicted"/>
<dbReference type="GO" id="GO:0016757">
    <property type="term" value="F:glycosyltransferase activity"/>
    <property type="evidence" value="ECO:0007669"/>
    <property type="project" value="InterPro"/>
</dbReference>
<gene>
    <name evidence="2" type="ORF">FD35_GL001494</name>
</gene>
<protein>
    <submittedName>
        <fullName evidence="2">Glycosyltransferase, group 1 family protein</fullName>
    </submittedName>
</protein>
<dbReference type="Proteomes" id="UP000051999">
    <property type="component" value="Unassembled WGS sequence"/>
</dbReference>
<feature type="domain" description="Glycosyl transferase family 1" evidence="1">
    <location>
        <begin position="322"/>
        <end position="479"/>
    </location>
</feature>
<reference evidence="2 3" key="1">
    <citation type="journal article" date="2015" name="Genome Announc.">
        <title>Expanding the biotechnology potential of lactobacilli through comparative genomics of 213 strains and associated genera.</title>
        <authorList>
            <person name="Sun Z."/>
            <person name="Harris H.M."/>
            <person name="McCann A."/>
            <person name="Guo C."/>
            <person name="Argimon S."/>
            <person name="Zhang W."/>
            <person name="Yang X."/>
            <person name="Jeffery I.B."/>
            <person name="Cooney J.C."/>
            <person name="Kagawa T.F."/>
            <person name="Liu W."/>
            <person name="Song Y."/>
            <person name="Salvetti E."/>
            <person name="Wrobel A."/>
            <person name="Rasinkangas P."/>
            <person name="Parkhill J."/>
            <person name="Rea M.C."/>
            <person name="O'Sullivan O."/>
            <person name="Ritari J."/>
            <person name="Douillard F.P."/>
            <person name="Paul Ross R."/>
            <person name="Yang R."/>
            <person name="Briner A.E."/>
            <person name="Felis G.E."/>
            <person name="de Vos W.M."/>
            <person name="Barrangou R."/>
            <person name="Klaenhammer T.R."/>
            <person name="Caufield P.W."/>
            <person name="Cui Y."/>
            <person name="Zhang H."/>
            <person name="O'Toole P.W."/>
        </authorList>
    </citation>
    <scope>NUCLEOTIDE SEQUENCE [LARGE SCALE GENOMIC DNA]</scope>
    <source>
        <strain evidence="2 3">DSM 15814</strain>
    </source>
</reference>
<dbReference type="AlphaFoldDB" id="A0A0R1RFL0"/>
<dbReference type="EMBL" id="AZFF01000027">
    <property type="protein sequence ID" value="KRL52965.1"/>
    <property type="molecule type" value="Genomic_DNA"/>
</dbReference>
<dbReference type="eggNOG" id="COG0438">
    <property type="taxonomic scope" value="Bacteria"/>
</dbReference>
<dbReference type="Gene3D" id="3.40.50.2000">
    <property type="entry name" value="Glycogen Phosphorylase B"/>
    <property type="match status" value="3"/>
</dbReference>
<dbReference type="PANTHER" id="PTHR12526:SF630">
    <property type="entry name" value="GLYCOSYLTRANSFERASE"/>
    <property type="match status" value="1"/>
</dbReference>
<organism evidence="2 3">
    <name type="scientific">Furfurilactobacillus rossiae DSM 15814</name>
    <dbReference type="NCBI Taxonomy" id="1114972"/>
    <lineage>
        <taxon>Bacteria</taxon>
        <taxon>Bacillati</taxon>
        <taxon>Bacillota</taxon>
        <taxon>Bacilli</taxon>
        <taxon>Lactobacillales</taxon>
        <taxon>Lactobacillaceae</taxon>
        <taxon>Furfurilactobacillus</taxon>
    </lineage>
</organism>
<accession>A0A0R1RFL0</accession>
<dbReference type="SUPFAM" id="SSF53756">
    <property type="entry name" value="UDP-Glycosyltransferase/glycogen phosphorylase"/>
    <property type="match status" value="1"/>
</dbReference>
<comment type="caution">
    <text evidence="2">The sequence shown here is derived from an EMBL/GenBank/DDBJ whole genome shotgun (WGS) entry which is preliminary data.</text>
</comment>
<dbReference type="RefSeq" id="WP_017260819.1">
    <property type="nucleotide sequence ID" value="NZ_AUAW01000018.1"/>
</dbReference>
<keyword evidence="2" id="KW-0808">Transferase</keyword>
<sequence>MYYFVNEYIYPLNSGIEFAEFKRLSLFKQMNVPAKLVTRMFNPQLHRFIADLPINDESIINMFDFFQDAVNLTPKKALIADAKINPEYEVSPDSTVSKSYKGDRLVNRIIFMAGTYGQLDTVEYFDRYQNLTKAEVWDWRGFKSCTKYYDINKHLIHEEYFNTQGSPVLEFGYSNVDSSPENITFIQLTSRDGYKRYFENIDELFTYFLQQLDQSSREPNTFIADRPLSTYAPALALSNETRKFIYLPMLQTDSKYSLVDGALDEIYTQAFKTENLAKLTGVIVATEQQKLDIERRVKGQVAVYALPAATIEDQLPKIDGARKNQIIFAGRLGNGKGITRLVDVFKIIHNHETGLVLKICGYGNVKDDAKKAVEKAGLKDVVKFEGYLKPTELISEYFSSKLFVTTTEQDVEPLAMTEAAACGLPLCAFDVAYGPAEIINDGKNGILVSDGHNQELADRIVKLIRNPTLLQNMSDDARKDVTRFMNSNVSQMWKEQIVNR</sequence>
<dbReference type="STRING" id="1114972.FD35_GL001494"/>
<dbReference type="Pfam" id="PF00534">
    <property type="entry name" value="Glycos_transf_1"/>
    <property type="match status" value="1"/>
</dbReference>
<dbReference type="OrthoDB" id="570545at2"/>
<evidence type="ECO:0000313" key="3">
    <source>
        <dbReference type="Proteomes" id="UP000051999"/>
    </source>
</evidence>